<comment type="caution">
    <text evidence="2">The sequence shown here is derived from an EMBL/GenBank/DDBJ whole genome shotgun (WGS) entry which is preliminary data.</text>
</comment>
<name>A0ABW9HP60_9ACTN</name>
<accession>A0ABW9HP60</accession>
<feature type="region of interest" description="Disordered" evidence="1">
    <location>
        <begin position="148"/>
        <end position="233"/>
    </location>
</feature>
<evidence type="ECO:0008006" key="4">
    <source>
        <dbReference type="Google" id="ProtNLM"/>
    </source>
</evidence>
<evidence type="ECO:0000256" key="1">
    <source>
        <dbReference type="SAM" id="MobiDB-lite"/>
    </source>
</evidence>
<organism evidence="2 3">
    <name type="scientific">Streptomyces niveiscabiei</name>
    <dbReference type="NCBI Taxonomy" id="164115"/>
    <lineage>
        <taxon>Bacteria</taxon>
        <taxon>Bacillati</taxon>
        <taxon>Actinomycetota</taxon>
        <taxon>Actinomycetes</taxon>
        <taxon>Kitasatosporales</taxon>
        <taxon>Streptomycetaceae</taxon>
        <taxon>Streptomyces</taxon>
    </lineage>
</organism>
<dbReference type="EMBL" id="JBJVNI010000006">
    <property type="protein sequence ID" value="MFM9609466.1"/>
    <property type="molecule type" value="Genomic_DNA"/>
</dbReference>
<dbReference type="RefSeq" id="WP_409121267.1">
    <property type="nucleotide sequence ID" value="NZ_JBJVNI010000006.1"/>
</dbReference>
<proteinExistence type="predicted"/>
<dbReference type="Proteomes" id="UP001631957">
    <property type="component" value="Unassembled WGS sequence"/>
</dbReference>
<feature type="compositionally biased region" description="Polar residues" evidence="1">
    <location>
        <begin position="172"/>
        <end position="186"/>
    </location>
</feature>
<keyword evidence="3" id="KW-1185">Reference proteome</keyword>
<protein>
    <recommendedName>
        <fullName evidence="4">Deacetylase sirtuin-type domain-containing protein</fullName>
    </recommendedName>
</protein>
<evidence type="ECO:0000313" key="2">
    <source>
        <dbReference type="EMBL" id="MFM9609466.1"/>
    </source>
</evidence>
<feature type="compositionally biased region" description="Low complexity" evidence="1">
    <location>
        <begin position="148"/>
        <end position="157"/>
    </location>
</feature>
<evidence type="ECO:0000313" key="3">
    <source>
        <dbReference type="Proteomes" id="UP001631957"/>
    </source>
</evidence>
<sequence>MIQGTLRDTFHRWLDESDAVLVDAGAGLSAAAGYDYGDTDRFREPLPALHRLGPHSRYLLGVPLPPDMMWGHWAVHITDIRYGTGANPLPRRLRDLVGPACPNCGGEVFPNVRVGPWFVDDAFMPTGERLAKWLSQFQVAEWLSHSTTTHATRTTPTDHPPGADQLAKWPNHSATAHPTDAPSTTHPLAKWLSHSATTSPHQHPPQPPTHCPSGSATQPPSTPPPPQPPPSQP</sequence>
<reference evidence="2 3" key="1">
    <citation type="submission" date="2024-12" db="EMBL/GenBank/DDBJ databases">
        <title>Forecasting of Potato common scab and diversities of Pathogenic streptomyces spp. in china.</title>
        <authorList>
            <person name="Handique U."/>
            <person name="Wu J."/>
        </authorList>
    </citation>
    <scope>NUCLEOTIDE SEQUENCE [LARGE SCALE GENOMIC DNA]</scope>
    <source>
        <strain evidence="2 3">ZRIMU1530</strain>
    </source>
</reference>
<dbReference type="SUPFAM" id="SSF52467">
    <property type="entry name" value="DHS-like NAD/FAD-binding domain"/>
    <property type="match status" value="1"/>
</dbReference>
<feature type="compositionally biased region" description="Pro residues" evidence="1">
    <location>
        <begin position="220"/>
        <end position="233"/>
    </location>
</feature>
<gene>
    <name evidence="2" type="ORF">ACKI18_12185</name>
</gene>
<dbReference type="InterPro" id="IPR029035">
    <property type="entry name" value="DHS-like_NAD/FAD-binding_dom"/>
</dbReference>